<proteinExistence type="predicted"/>
<protein>
    <submittedName>
        <fullName evidence="1">Uncharacterized protein</fullName>
    </submittedName>
</protein>
<accession>L8WGJ6</accession>
<dbReference type="EMBL" id="AFRT01004900">
    <property type="protein sequence ID" value="ELU35903.1"/>
    <property type="molecule type" value="Genomic_DNA"/>
</dbReference>
<dbReference type="STRING" id="983506.L8WGJ6"/>
<dbReference type="AlphaFoldDB" id="L8WGJ6"/>
<comment type="caution">
    <text evidence="1">The sequence shown here is derived from an EMBL/GenBank/DDBJ whole genome shotgun (WGS) entry which is preliminary data.</text>
</comment>
<name>L8WGJ6_THACA</name>
<organism evidence="1 2">
    <name type="scientific">Thanatephorus cucumeris (strain AG1-IA)</name>
    <name type="common">Rice sheath blight fungus</name>
    <name type="synonym">Rhizoctonia solani</name>
    <dbReference type="NCBI Taxonomy" id="983506"/>
    <lineage>
        <taxon>Eukaryota</taxon>
        <taxon>Fungi</taxon>
        <taxon>Dikarya</taxon>
        <taxon>Basidiomycota</taxon>
        <taxon>Agaricomycotina</taxon>
        <taxon>Agaricomycetes</taxon>
        <taxon>Cantharellales</taxon>
        <taxon>Ceratobasidiaceae</taxon>
        <taxon>Rhizoctonia</taxon>
        <taxon>Rhizoctonia solani AG-1</taxon>
    </lineage>
</organism>
<dbReference type="Gene3D" id="2.60.120.260">
    <property type="entry name" value="Galactose-binding domain-like"/>
    <property type="match status" value="1"/>
</dbReference>
<dbReference type="HOGENOM" id="CLU_1876834_0_0_1"/>
<evidence type="ECO:0000313" key="1">
    <source>
        <dbReference type="EMBL" id="ELU35903.1"/>
    </source>
</evidence>
<evidence type="ECO:0000313" key="2">
    <source>
        <dbReference type="Proteomes" id="UP000011668"/>
    </source>
</evidence>
<dbReference type="OrthoDB" id="2563669at2759"/>
<gene>
    <name evidence="1" type="ORF">AG1IA_10067</name>
</gene>
<dbReference type="Proteomes" id="UP000011668">
    <property type="component" value="Unassembled WGS sequence"/>
</dbReference>
<reference evidence="1 2" key="1">
    <citation type="journal article" date="2013" name="Nat. Commun.">
        <title>The evolution and pathogenic mechanisms of the rice sheath blight pathogen.</title>
        <authorList>
            <person name="Zheng A."/>
            <person name="Lin R."/>
            <person name="Xu L."/>
            <person name="Qin P."/>
            <person name="Tang C."/>
            <person name="Ai P."/>
            <person name="Zhang D."/>
            <person name="Liu Y."/>
            <person name="Sun Z."/>
            <person name="Feng H."/>
            <person name="Wang Y."/>
            <person name="Chen Y."/>
            <person name="Liang X."/>
            <person name="Fu R."/>
            <person name="Li Q."/>
            <person name="Zhang J."/>
            <person name="Yu X."/>
            <person name="Xie Z."/>
            <person name="Ding L."/>
            <person name="Guan P."/>
            <person name="Tang J."/>
            <person name="Liang Y."/>
            <person name="Wang S."/>
            <person name="Deng Q."/>
            <person name="Li S."/>
            <person name="Zhu J."/>
            <person name="Wang L."/>
            <person name="Liu H."/>
            <person name="Li P."/>
        </authorList>
    </citation>
    <scope>NUCLEOTIDE SEQUENCE [LARGE SCALE GENOMIC DNA]</scope>
    <source>
        <strain evidence="2">AG-1 IA</strain>
    </source>
</reference>
<keyword evidence="2" id="KW-1185">Reference proteome</keyword>
<sequence length="136" mass="14846">MVFTPSHSPTITEGVPLDRLSISISSLGHRMMMCNGKNITIDDSDPAWSYTSSGQQWGTSSTYVVDYYQQTEHVTNVAGATASVQFEGNAVYLYGGTLDDHGTFNVQVNDHPVVSMNGSTVGYHSRVLLVRFSSFD</sequence>